<comment type="similarity">
    <text evidence="1">Belongs to the peptidase C13 family.</text>
</comment>
<evidence type="ECO:0000313" key="3">
    <source>
        <dbReference type="EMBL" id="CAL4087011.1"/>
    </source>
</evidence>
<feature type="domain" description="Legumain prodomain" evidence="2">
    <location>
        <begin position="116"/>
        <end position="213"/>
    </location>
</feature>
<dbReference type="PANTHER" id="PTHR12000:SF42">
    <property type="entry name" value="LEGUMAIN"/>
    <property type="match status" value="1"/>
</dbReference>
<dbReference type="GO" id="GO:0051603">
    <property type="term" value="P:proteolysis involved in protein catabolic process"/>
    <property type="evidence" value="ECO:0007669"/>
    <property type="project" value="TreeGrafter"/>
</dbReference>
<dbReference type="EMBL" id="CAXKWB010007412">
    <property type="protein sequence ID" value="CAL4087011.1"/>
    <property type="molecule type" value="Genomic_DNA"/>
</dbReference>
<evidence type="ECO:0000259" key="2">
    <source>
        <dbReference type="Pfam" id="PF20985"/>
    </source>
</evidence>
<dbReference type="Pfam" id="PF01650">
    <property type="entry name" value="Peptidase_C13"/>
    <property type="match status" value="1"/>
</dbReference>
<evidence type="ECO:0000313" key="4">
    <source>
        <dbReference type="Proteomes" id="UP001497623"/>
    </source>
</evidence>
<evidence type="ECO:0000256" key="1">
    <source>
        <dbReference type="ARBA" id="ARBA00009941"/>
    </source>
</evidence>
<dbReference type="PANTHER" id="PTHR12000">
    <property type="entry name" value="HEMOGLOBINASE FAMILY MEMBER"/>
    <property type="match status" value="1"/>
</dbReference>
<keyword evidence="4" id="KW-1185">Reference proteome</keyword>
<comment type="caution">
    <text evidence="3">The sequence shown here is derived from an EMBL/GenBank/DDBJ whole genome shotgun (WGS) entry which is preliminary data.</text>
</comment>
<dbReference type="Proteomes" id="UP001497623">
    <property type="component" value="Unassembled WGS sequence"/>
</dbReference>
<dbReference type="AlphaFoldDB" id="A0AAV2QIT1"/>
<dbReference type="GO" id="GO:0005773">
    <property type="term" value="C:vacuole"/>
    <property type="evidence" value="ECO:0007669"/>
    <property type="project" value="GOC"/>
</dbReference>
<dbReference type="InterPro" id="IPR001096">
    <property type="entry name" value="Peptidase_C13"/>
</dbReference>
<organism evidence="3 4">
    <name type="scientific">Meganyctiphanes norvegica</name>
    <name type="common">Northern krill</name>
    <name type="synonym">Thysanopoda norvegica</name>
    <dbReference type="NCBI Taxonomy" id="48144"/>
    <lineage>
        <taxon>Eukaryota</taxon>
        <taxon>Metazoa</taxon>
        <taxon>Ecdysozoa</taxon>
        <taxon>Arthropoda</taxon>
        <taxon>Crustacea</taxon>
        <taxon>Multicrustacea</taxon>
        <taxon>Malacostraca</taxon>
        <taxon>Eumalacostraca</taxon>
        <taxon>Eucarida</taxon>
        <taxon>Euphausiacea</taxon>
        <taxon>Euphausiidae</taxon>
        <taxon>Meganyctiphanes</taxon>
    </lineage>
</organism>
<protein>
    <recommendedName>
        <fullName evidence="2">Legumain prodomain domain-containing protein</fullName>
    </recommendedName>
</protein>
<dbReference type="GO" id="GO:0004197">
    <property type="term" value="F:cysteine-type endopeptidase activity"/>
    <property type="evidence" value="ECO:0007669"/>
    <property type="project" value="TreeGrafter"/>
</dbReference>
<sequence length="222" mass="25889">MLGDVFSIKWMEDTDRENVTAETFHHQFEKVRREVTTSNVTQWGQHNISHEFLSLFMGNKPTDLEDSWGPFPPMHDPCLKSAVVSSDVPINIMALSLVDAENSENEDDIAYWKREISHLQRNRFWMNEVMMNIVHLMMENDMVNTDDDWKIIMNEPMEIENWDCYEDNLQVINDECFDISLNPYALQFMQTLVNLCEIGHTSDKFADAVLTVCTHPPVWGIV</sequence>
<dbReference type="InterPro" id="IPR046427">
    <property type="entry name" value="Legumain_prodom_sf"/>
</dbReference>
<name>A0AAV2QIT1_MEGNR</name>
<dbReference type="GO" id="GO:0006624">
    <property type="term" value="P:vacuolar protein processing"/>
    <property type="evidence" value="ECO:0007669"/>
    <property type="project" value="TreeGrafter"/>
</dbReference>
<dbReference type="Gene3D" id="1.10.132.130">
    <property type="match status" value="1"/>
</dbReference>
<dbReference type="InterPro" id="IPR048501">
    <property type="entry name" value="Legum_prodom"/>
</dbReference>
<accession>A0AAV2QIT1</accession>
<proteinExistence type="inferred from homology"/>
<dbReference type="CDD" id="cd21115">
    <property type="entry name" value="legumain_C"/>
    <property type="match status" value="1"/>
</dbReference>
<dbReference type="Pfam" id="PF20985">
    <property type="entry name" value="Legum_prodom"/>
    <property type="match status" value="1"/>
</dbReference>
<reference evidence="3 4" key="1">
    <citation type="submission" date="2024-05" db="EMBL/GenBank/DDBJ databases">
        <authorList>
            <person name="Wallberg A."/>
        </authorList>
    </citation>
    <scope>NUCLEOTIDE SEQUENCE [LARGE SCALE GENOMIC DNA]</scope>
</reference>
<gene>
    <name evidence="3" type="ORF">MNOR_LOCUS13132</name>
</gene>
<dbReference type="Gene3D" id="3.40.50.1460">
    <property type="match status" value="1"/>
</dbReference>